<feature type="coiled-coil region" evidence="1">
    <location>
        <begin position="338"/>
        <end position="368"/>
    </location>
</feature>
<dbReference type="Proteomes" id="UP000772434">
    <property type="component" value="Unassembled WGS sequence"/>
</dbReference>
<dbReference type="PANTHER" id="PTHR48125">
    <property type="entry name" value="LP07818P1"/>
    <property type="match status" value="1"/>
</dbReference>
<organism evidence="3 4">
    <name type="scientific">Rhodocollybia butyracea</name>
    <dbReference type="NCBI Taxonomy" id="206335"/>
    <lineage>
        <taxon>Eukaryota</taxon>
        <taxon>Fungi</taxon>
        <taxon>Dikarya</taxon>
        <taxon>Basidiomycota</taxon>
        <taxon>Agaricomycotina</taxon>
        <taxon>Agaricomycetes</taxon>
        <taxon>Agaricomycetidae</taxon>
        <taxon>Agaricales</taxon>
        <taxon>Marasmiineae</taxon>
        <taxon>Omphalotaceae</taxon>
        <taxon>Rhodocollybia</taxon>
    </lineage>
</organism>
<sequence length="1010" mass="108697">MDIQKLRELRQRVANSGATWKAVHDERFGPVKPSIPVFDIPPFQLIVPAAFQAQVQEYQLSPRSREALQRSLDDMLEMYTQQFNNSSRNLAQASTTPQLQSLLPNLLKMLRDQLQQFFETNGLPKLMDAVKEFSEKYPPQLKHTPSPRASSTRTAAPTAPKTKVIPPYEAPVLFNKEYIPILETYFQFDAYPSSQDKDFQNRRRTTKNKGLAVMRRRGSGVPAPFGADVPFFSDVLNGRDASPETEDGVTSAEDKEKEKMLDLFKPSSLSSLSSCAPSADEEMDFLTNNKSGLSAGTGLSSDDPIHIAADFGLDGINDGMTLTSAGDGISILQTIDVVERITREKEREKRERREKEMREKEREVLKEEGVKYLSIIAPRYPAAATSFPSSAFSFTSSLPAPSTTSNPLESCAPSPTTNTSLFPAPFSRPPPECSVFKTTQRPKLPESTWMRKAPESSYLIPPPPTALTPAASSKAKGKGKQGNRKDGKDPKGKRLTKAEQAAKEEKERREEKDWELMMNRLGLLAVGKDNGTLPAPSSLPEVVPSTTLPNDSTSNETVTSSNGKYTLTAAQKKAKAILKSIGLGTDAATCGYTYELPKAPFWAMVRSRASSSSSTTSNSTSTTVDTEMSAPSVQSENTKSKQRARSRSATPAAGAVSVSSSQKRDKTTKKAPKPAALGPKRKPRNAPSASTSVFSIRDSASPSRAGSIQPNQVESRESTPVRQSSASTSSSSSSEPRTPSPSGPVPDVEVVDATTSALFNLNGLPEGFTALERMDTFDAYSISSLVKENNVSAPSPAPVAPVRQATIPQVQAVPAPAPSPAPQIHTSVVPSHTQLQSQPQPHTQPQSQVFDYAFGNPYPSVSTSATTHNPATSEINAFNFDNMGSASGTGTFDAHQLFFGNDGFNIENNANSFNAPSNVGYANPSSDAIFGFPPMNEVGMGGGYAAGVPQMNPQMNVNQMGSPMSYMNMGMSAQGMNIMNTMNMGLGMGMGMNAMNGMSVGSGMGFPGGW</sequence>
<evidence type="ECO:0000256" key="1">
    <source>
        <dbReference type="SAM" id="Coils"/>
    </source>
</evidence>
<dbReference type="OrthoDB" id="6159439at2759"/>
<feature type="compositionally biased region" description="Low complexity" evidence="2">
    <location>
        <begin position="396"/>
        <end position="405"/>
    </location>
</feature>
<feature type="region of interest" description="Disordered" evidence="2">
    <location>
        <begin position="138"/>
        <end position="162"/>
    </location>
</feature>
<reference evidence="3" key="1">
    <citation type="submission" date="2020-11" db="EMBL/GenBank/DDBJ databases">
        <authorList>
            <consortium name="DOE Joint Genome Institute"/>
            <person name="Ahrendt S."/>
            <person name="Riley R."/>
            <person name="Andreopoulos W."/>
            <person name="Labutti K."/>
            <person name="Pangilinan J."/>
            <person name="Ruiz-Duenas F.J."/>
            <person name="Barrasa J.M."/>
            <person name="Sanchez-Garcia M."/>
            <person name="Camarero S."/>
            <person name="Miyauchi S."/>
            <person name="Serrano A."/>
            <person name="Linde D."/>
            <person name="Babiker R."/>
            <person name="Drula E."/>
            <person name="Ayuso-Fernandez I."/>
            <person name="Pacheco R."/>
            <person name="Padilla G."/>
            <person name="Ferreira P."/>
            <person name="Barriuso J."/>
            <person name="Kellner H."/>
            <person name="Castanera R."/>
            <person name="Alfaro M."/>
            <person name="Ramirez L."/>
            <person name="Pisabarro A.G."/>
            <person name="Kuo A."/>
            <person name="Tritt A."/>
            <person name="Lipzen A."/>
            <person name="He G."/>
            <person name="Yan M."/>
            <person name="Ng V."/>
            <person name="Cullen D."/>
            <person name="Martin F."/>
            <person name="Rosso M.-N."/>
            <person name="Henrissat B."/>
            <person name="Hibbett D."/>
            <person name="Martinez A.T."/>
            <person name="Grigoriev I.V."/>
        </authorList>
    </citation>
    <scope>NUCLEOTIDE SEQUENCE</scope>
    <source>
        <strain evidence="3">AH 40177</strain>
    </source>
</reference>
<proteinExistence type="predicted"/>
<keyword evidence="1" id="KW-0175">Coiled coil</keyword>
<feature type="compositionally biased region" description="Low complexity" evidence="2">
    <location>
        <begin position="830"/>
        <end position="848"/>
    </location>
</feature>
<protein>
    <submittedName>
        <fullName evidence="3">Uncharacterized protein</fullName>
    </submittedName>
</protein>
<feature type="compositionally biased region" description="Polar residues" evidence="2">
    <location>
        <begin position="687"/>
        <end position="713"/>
    </location>
</feature>
<feature type="region of interest" description="Disordered" evidence="2">
    <location>
        <begin position="608"/>
        <end position="748"/>
    </location>
</feature>
<feature type="region of interest" description="Disordered" evidence="2">
    <location>
        <begin position="236"/>
        <end position="257"/>
    </location>
</feature>
<comment type="caution">
    <text evidence="3">The sequence shown here is derived from an EMBL/GenBank/DDBJ whole genome shotgun (WGS) entry which is preliminary data.</text>
</comment>
<accession>A0A9P5Q4T3</accession>
<feature type="region of interest" description="Disordered" evidence="2">
    <location>
        <begin position="396"/>
        <end position="511"/>
    </location>
</feature>
<feature type="compositionally biased region" description="Low complexity" evidence="2">
    <location>
        <begin position="610"/>
        <end position="623"/>
    </location>
</feature>
<feature type="region of interest" description="Disordered" evidence="2">
    <location>
        <begin position="814"/>
        <end position="853"/>
    </location>
</feature>
<evidence type="ECO:0000256" key="2">
    <source>
        <dbReference type="SAM" id="MobiDB-lite"/>
    </source>
</evidence>
<feature type="compositionally biased region" description="Low complexity" evidence="2">
    <location>
        <begin position="720"/>
        <end position="737"/>
    </location>
</feature>
<feature type="compositionally biased region" description="Basic and acidic residues" evidence="2">
    <location>
        <begin position="483"/>
        <end position="511"/>
    </location>
</feature>
<gene>
    <name evidence="3" type="ORF">BDP27DRAFT_1315958</name>
</gene>
<dbReference type="GO" id="GO:0003677">
    <property type="term" value="F:DNA binding"/>
    <property type="evidence" value="ECO:0007669"/>
    <property type="project" value="InterPro"/>
</dbReference>
<feature type="region of interest" description="Disordered" evidence="2">
    <location>
        <begin position="532"/>
        <end position="560"/>
    </location>
</feature>
<name>A0A9P5Q4T3_9AGAR</name>
<evidence type="ECO:0000313" key="4">
    <source>
        <dbReference type="Proteomes" id="UP000772434"/>
    </source>
</evidence>
<dbReference type="InterPro" id="IPR001356">
    <property type="entry name" value="HD"/>
</dbReference>
<dbReference type="EMBL" id="JADNRY010000011">
    <property type="protein sequence ID" value="KAF9074784.1"/>
    <property type="molecule type" value="Genomic_DNA"/>
</dbReference>
<feature type="compositionally biased region" description="Polar residues" evidence="2">
    <location>
        <begin position="624"/>
        <end position="637"/>
    </location>
</feature>
<feature type="compositionally biased region" description="Low complexity" evidence="2">
    <location>
        <begin position="144"/>
        <end position="160"/>
    </location>
</feature>
<feature type="compositionally biased region" description="Polar residues" evidence="2">
    <location>
        <begin position="544"/>
        <end position="560"/>
    </location>
</feature>
<dbReference type="AlphaFoldDB" id="A0A9P5Q4T3"/>
<evidence type="ECO:0000313" key="3">
    <source>
        <dbReference type="EMBL" id="KAF9074784.1"/>
    </source>
</evidence>
<dbReference type="CDD" id="cd00086">
    <property type="entry name" value="homeodomain"/>
    <property type="match status" value="1"/>
</dbReference>
<keyword evidence="4" id="KW-1185">Reference proteome</keyword>
<dbReference type="PANTHER" id="PTHR48125:SF12">
    <property type="entry name" value="AT HOOK TRANSCRIPTION FACTOR FAMILY-RELATED"/>
    <property type="match status" value="1"/>
</dbReference>